<accession>A0A3Q7NRW1</accession>
<feature type="non-terminal residue" evidence="3">
    <location>
        <position position="1"/>
    </location>
</feature>
<organism evidence="2 3">
    <name type="scientific">Callorhinus ursinus</name>
    <name type="common">Northern fur seal</name>
    <dbReference type="NCBI Taxonomy" id="34884"/>
    <lineage>
        <taxon>Eukaryota</taxon>
        <taxon>Metazoa</taxon>
        <taxon>Chordata</taxon>
        <taxon>Craniata</taxon>
        <taxon>Vertebrata</taxon>
        <taxon>Euteleostomi</taxon>
        <taxon>Mammalia</taxon>
        <taxon>Eutheria</taxon>
        <taxon>Laurasiatheria</taxon>
        <taxon>Carnivora</taxon>
        <taxon>Caniformia</taxon>
        <taxon>Pinnipedia</taxon>
        <taxon>Otariidae</taxon>
        <taxon>Callorhinus</taxon>
    </lineage>
</organism>
<dbReference type="AlphaFoldDB" id="A0A3Q7NRW1"/>
<dbReference type="Pfam" id="PF25007">
    <property type="entry name" value="DYH2-5-8_CC"/>
    <property type="match status" value="1"/>
</dbReference>
<dbReference type="GO" id="GO:0005858">
    <property type="term" value="C:axonemal dynein complex"/>
    <property type="evidence" value="ECO:0007669"/>
    <property type="project" value="TreeGrafter"/>
</dbReference>
<dbReference type="Proteomes" id="UP000286641">
    <property type="component" value="Unplaced"/>
</dbReference>
<dbReference type="InterPro" id="IPR026983">
    <property type="entry name" value="DHC"/>
</dbReference>
<reference key="1">
    <citation type="submission" date="2019-01" db="UniProtKB">
        <authorList>
            <consortium name="RefSeq"/>
        </authorList>
    </citation>
    <scope>IDENTIFICATION</scope>
</reference>
<dbReference type="GO" id="GO:0007018">
    <property type="term" value="P:microtubule-based movement"/>
    <property type="evidence" value="ECO:0007669"/>
    <property type="project" value="InterPro"/>
</dbReference>
<sequence>SFEEIIPARKLKNFYPGVAEHKDISKLVLLLSSSVNSLRKVAHEALQDFQKYKTLWTEDRDMKVKEFLANNPSLTEIRSEILHFATFEQEIDELKPIIVVGALELHTEPMKLALSIEAKAWKMLLCRYLNEEYKKKMSDMIAFINEYLKKLSRPIRDLDDVRFAMEALSSIRDNEIQMDMTLGPIEEAYAILNRFEVEVTKEESEAVDTLRYSFNKLQSKA</sequence>
<dbReference type="InParanoid" id="A0A3Q7NRW1"/>
<reference evidence="3" key="2">
    <citation type="submission" date="2025-08" db="UniProtKB">
        <authorList>
            <consortium name="RefSeq"/>
        </authorList>
    </citation>
    <scope>IDENTIFICATION</scope>
    <source>
        <tissue evidence="3">Blood</tissue>
    </source>
</reference>
<evidence type="ECO:0000313" key="3">
    <source>
        <dbReference type="RefSeq" id="XP_025721062.1"/>
    </source>
</evidence>
<dbReference type="GeneID" id="112817996"/>
<proteinExistence type="predicted"/>
<dbReference type="GO" id="GO:0051959">
    <property type="term" value="F:dynein light intermediate chain binding"/>
    <property type="evidence" value="ECO:0007669"/>
    <property type="project" value="InterPro"/>
</dbReference>
<evidence type="ECO:0000313" key="2">
    <source>
        <dbReference type="Proteomes" id="UP000286641"/>
    </source>
</evidence>
<dbReference type="RefSeq" id="XP_025721062.1">
    <property type="nucleotide sequence ID" value="XM_025865277.1"/>
</dbReference>
<dbReference type="InterPro" id="IPR056759">
    <property type="entry name" value="DYH2-5-8_CC"/>
</dbReference>
<dbReference type="PANTHER" id="PTHR46532:SF11">
    <property type="entry name" value="DYNEIN AXONEMAL HEAVY CHAIN 12"/>
    <property type="match status" value="1"/>
</dbReference>
<protein>
    <submittedName>
        <fullName evidence="3">Dynein heavy chain 8, axonemal-like</fullName>
    </submittedName>
</protein>
<name>A0A3Q7NRW1_CALUR</name>
<feature type="domain" description="Dynein axonemal heavy chain 2/5/8 coiled-coil" evidence="1">
    <location>
        <begin position="124"/>
        <end position="213"/>
    </location>
</feature>
<dbReference type="PANTHER" id="PTHR46532">
    <property type="entry name" value="MALE FERTILITY FACTOR KL5"/>
    <property type="match status" value="1"/>
</dbReference>
<keyword evidence="2" id="KW-1185">Reference proteome</keyword>
<evidence type="ECO:0000259" key="1">
    <source>
        <dbReference type="Pfam" id="PF25007"/>
    </source>
</evidence>
<dbReference type="GO" id="GO:0045505">
    <property type="term" value="F:dynein intermediate chain binding"/>
    <property type="evidence" value="ECO:0007669"/>
    <property type="project" value="InterPro"/>
</dbReference>
<feature type="non-terminal residue" evidence="3">
    <location>
        <position position="221"/>
    </location>
</feature>
<gene>
    <name evidence="3" type="primary">LOC112817996</name>
</gene>